<feature type="signal peptide" evidence="1">
    <location>
        <begin position="1"/>
        <end position="19"/>
    </location>
</feature>
<keyword evidence="2" id="KW-0449">Lipoprotein</keyword>
<accession>A0A250G3S1</accession>
<dbReference type="PROSITE" id="PS51257">
    <property type="entry name" value="PROKAR_LIPOPROTEIN"/>
    <property type="match status" value="1"/>
</dbReference>
<dbReference type="InterPro" id="IPR020018">
    <property type="entry name" value="Motility-assoc_lipoprot_GldH"/>
</dbReference>
<sequence length="158" mass="18064">MRFLAGIVVAILFITACQSNVSYSEFVSLQNGWHKDNRIAFDYQPTDTISKNNVFIVVRNDEKYPFSNLFLITRMEMPNNEVVVDTLEYEMATPEGKWLGKGFSAVKESKLWFKENVAFPVKGNYRFEVEQAMRKVGNPDGIVVLEGITELGIIIEKQ</sequence>
<keyword evidence="1" id="KW-0732">Signal</keyword>
<evidence type="ECO:0000313" key="2">
    <source>
        <dbReference type="EMBL" id="ATA92069.1"/>
    </source>
</evidence>
<dbReference type="NCBIfam" id="TIGR03511">
    <property type="entry name" value="GldH_lipo"/>
    <property type="match status" value="1"/>
</dbReference>
<name>A0A250G3S1_9FLAO</name>
<protein>
    <submittedName>
        <fullName evidence="2">Gliding motility lipoprotein GldH</fullName>
    </submittedName>
</protein>
<dbReference type="AlphaFoldDB" id="A0A250G3S1"/>
<dbReference type="Proteomes" id="UP000243136">
    <property type="component" value="Chromosome"/>
</dbReference>
<organism evidence="2 3">
    <name type="scientific">Capnocytophaga canimorsus</name>
    <dbReference type="NCBI Taxonomy" id="28188"/>
    <lineage>
        <taxon>Bacteria</taxon>
        <taxon>Pseudomonadati</taxon>
        <taxon>Bacteroidota</taxon>
        <taxon>Flavobacteriia</taxon>
        <taxon>Flavobacteriales</taxon>
        <taxon>Flavobacteriaceae</taxon>
        <taxon>Capnocytophaga</taxon>
    </lineage>
</organism>
<feature type="chain" id="PRO_5012377244" evidence="1">
    <location>
        <begin position="20"/>
        <end position="158"/>
    </location>
</feature>
<gene>
    <name evidence="2" type="ORF">CGC56_07840</name>
</gene>
<dbReference type="RefSeq" id="WP_095917418.1">
    <property type="nucleotide sequence ID" value="NZ_CP022388.1"/>
</dbReference>
<proteinExistence type="predicted"/>
<dbReference type="EMBL" id="CP022388">
    <property type="protein sequence ID" value="ATA92069.1"/>
    <property type="molecule type" value="Genomic_DNA"/>
</dbReference>
<reference evidence="3" key="1">
    <citation type="submission" date="2017-06" db="EMBL/GenBank/DDBJ databases">
        <title>Capnocytophaga spp. assemblies.</title>
        <authorList>
            <person name="Gulvik C.A."/>
        </authorList>
    </citation>
    <scope>NUCLEOTIDE SEQUENCE [LARGE SCALE GENOMIC DNA]</scope>
    <source>
        <strain evidence="3">H5594</strain>
    </source>
</reference>
<evidence type="ECO:0000313" key="3">
    <source>
        <dbReference type="Proteomes" id="UP000243136"/>
    </source>
</evidence>
<dbReference type="Pfam" id="PF14109">
    <property type="entry name" value="GldH_lipo"/>
    <property type="match status" value="1"/>
</dbReference>
<evidence type="ECO:0000256" key="1">
    <source>
        <dbReference type="SAM" id="SignalP"/>
    </source>
</evidence>